<dbReference type="InParanoid" id="K3YGK4"/>
<dbReference type="EMBL" id="AGNK02003507">
    <property type="status" value="NOT_ANNOTATED_CDS"/>
    <property type="molecule type" value="Genomic_DNA"/>
</dbReference>
<evidence type="ECO:0000313" key="5">
    <source>
        <dbReference type="Proteomes" id="UP000004995"/>
    </source>
</evidence>
<feature type="region of interest" description="Disordered" evidence="1">
    <location>
        <begin position="1"/>
        <end position="20"/>
    </location>
</feature>
<dbReference type="InterPro" id="IPR053197">
    <property type="entry name" value="F-box_SCFL_complex_component"/>
</dbReference>
<dbReference type="Gramene" id="KQL00462">
    <property type="protein sequence ID" value="KQL00462"/>
    <property type="gene ID" value="SETIT_013372mg"/>
</dbReference>
<dbReference type="Pfam" id="PF24758">
    <property type="entry name" value="LRR_At5g56370"/>
    <property type="match status" value="1"/>
</dbReference>
<organism evidence="4 5">
    <name type="scientific">Setaria italica</name>
    <name type="common">Foxtail millet</name>
    <name type="synonym">Panicum italicum</name>
    <dbReference type="NCBI Taxonomy" id="4555"/>
    <lineage>
        <taxon>Eukaryota</taxon>
        <taxon>Viridiplantae</taxon>
        <taxon>Streptophyta</taxon>
        <taxon>Embryophyta</taxon>
        <taxon>Tracheophyta</taxon>
        <taxon>Spermatophyta</taxon>
        <taxon>Magnoliopsida</taxon>
        <taxon>Liliopsida</taxon>
        <taxon>Poales</taxon>
        <taxon>Poaceae</taxon>
        <taxon>PACMAD clade</taxon>
        <taxon>Panicoideae</taxon>
        <taxon>Panicodae</taxon>
        <taxon>Paniceae</taxon>
        <taxon>Cenchrinae</taxon>
        <taxon>Setaria</taxon>
    </lineage>
</organism>
<feature type="region of interest" description="Disordered" evidence="1">
    <location>
        <begin position="407"/>
        <end position="459"/>
    </location>
</feature>
<dbReference type="ExpressionAtlas" id="K3YGK4">
    <property type="expression patterns" value="baseline"/>
</dbReference>
<dbReference type="SUPFAM" id="SSF81383">
    <property type="entry name" value="F-box domain"/>
    <property type="match status" value="1"/>
</dbReference>
<feature type="compositionally biased region" description="Basic and acidic residues" evidence="1">
    <location>
        <begin position="407"/>
        <end position="416"/>
    </location>
</feature>
<feature type="compositionally biased region" description="Low complexity" evidence="1">
    <location>
        <begin position="1"/>
        <end position="10"/>
    </location>
</feature>
<feature type="domain" description="F-box/LRR-repeat protein 15/At3g58940/PEG3-like LRR" evidence="3">
    <location>
        <begin position="286"/>
        <end position="359"/>
    </location>
</feature>
<dbReference type="InterPro" id="IPR055357">
    <property type="entry name" value="LRR_At1g61320_AtMIF1"/>
</dbReference>
<dbReference type="FunCoup" id="K3YGK4">
    <property type="interactions" value="79"/>
</dbReference>
<dbReference type="PANTHER" id="PTHR34223:SF34">
    <property type="entry name" value="F-BOX DOMAIN-CONTAINING PROTEIN"/>
    <property type="match status" value="1"/>
</dbReference>
<reference evidence="5" key="1">
    <citation type="journal article" date="2012" name="Nat. Biotechnol.">
        <title>Reference genome sequence of the model plant Setaria.</title>
        <authorList>
            <person name="Bennetzen J.L."/>
            <person name="Schmutz J."/>
            <person name="Wang H."/>
            <person name="Percifield R."/>
            <person name="Hawkins J."/>
            <person name="Pontaroli A.C."/>
            <person name="Estep M."/>
            <person name="Feng L."/>
            <person name="Vaughn J.N."/>
            <person name="Grimwood J."/>
            <person name="Jenkins J."/>
            <person name="Barry K."/>
            <person name="Lindquist E."/>
            <person name="Hellsten U."/>
            <person name="Deshpande S."/>
            <person name="Wang X."/>
            <person name="Wu X."/>
            <person name="Mitros T."/>
            <person name="Triplett J."/>
            <person name="Yang X."/>
            <person name="Ye C.Y."/>
            <person name="Mauro-Herrera M."/>
            <person name="Wang L."/>
            <person name="Li P."/>
            <person name="Sharma M."/>
            <person name="Sharma R."/>
            <person name="Ronald P.C."/>
            <person name="Panaud O."/>
            <person name="Kellogg E.A."/>
            <person name="Brutnell T.P."/>
            <person name="Doust A.N."/>
            <person name="Tuskan G.A."/>
            <person name="Rokhsar D."/>
            <person name="Devos K.M."/>
        </authorList>
    </citation>
    <scope>NUCLEOTIDE SEQUENCE [LARGE SCALE GENOMIC DNA]</scope>
    <source>
        <strain evidence="5">cv. Yugu1</strain>
    </source>
</reference>
<feature type="region of interest" description="Disordered" evidence="1">
    <location>
        <begin position="648"/>
        <end position="669"/>
    </location>
</feature>
<protein>
    <recommendedName>
        <fullName evidence="6">F-box domain-containing protein</fullName>
    </recommendedName>
</protein>
<evidence type="ECO:0008006" key="6">
    <source>
        <dbReference type="Google" id="ProtNLM"/>
    </source>
</evidence>
<dbReference type="Proteomes" id="UP000004995">
    <property type="component" value="Unassembled WGS sequence"/>
</dbReference>
<evidence type="ECO:0000313" key="4">
    <source>
        <dbReference type="EnsemblPlants" id="KQL00462"/>
    </source>
</evidence>
<evidence type="ECO:0000256" key="1">
    <source>
        <dbReference type="SAM" id="MobiDB-lite"/>
    </source>
</evidence>
<dbReference type="Gene3D" id="3.80.10.10">
    <property type="entry name" value="Ribonuclease Inhibitor"/>
    <property type="match status" value="1"/>
</dbReference>
<sequence>MPPKDAAAQGAPGGGGRGVDRLSGLRDETLFRVMAHLKAWEAVRTCVLSTRWRKLWASAGHLDIRQPCLCAGRGVLPAARLERREVKFSVFVKTLLLRRRPLVPLESLRLCWSHETVHGGANIWVAHAVRRGAVEIELSGKHHNKYPSPECMNFIARDSDTVTIRLKILKLIHIRLDGTTLTQLCSRCTCLEELELKDCQILEAPEIRSTMLKCLTMIRCQIRKGLSVHAPNLVALQFSRNFWHVPWIQNLGLLAASNIYLQAPHKYNIYLQAPHKYTECSDLSSCNLKILKLSCVKLDDTTLEQLYSRCTSLEELELIDCSVVGKKIQSTSLRCLTMIDCKFAIGSWVNVPNLLSLRCTRPFQQVPCFWNMKFLVTAIIALDDSCIPSDSWWTWADDHKDESDHDGDFFAHSRAEDSDDNDESGIDGAHSGAEESDDNIDVGIEKSGDDNDDESYLNDNTFAHAGAEDSDENHGSGPGDEVDGCTVRYDEIAEEYNGDCGGMFGGYGMLCSLSNVRKMALSAHSGEVLLMRESKLCPDFKNLKTLSLGEWCITPDFDILARVLQSSPNLENLFVHLDMANKSRVDFDKRASLFVSTNLKKVEITCCKHNKMVDILAELFRVNIVTNKKVFVHHTACTCDVNRGTGSQAKRKAQTEAKKRPVKQIRPGN</sequence>
<feature type="domain" description="At1g61320/AtMIF1 LRR" evidence="2">
    <location>
        <begin position="163"/>
        <end position="241"/>
    </location>
</feature>
<dbReference type="SUPFAM" id="SSF52058">
    <property type="entry name" value="L domain-like"/>
    <property type="match status" value="1"/>
</dbReference>
<dbReference type="InterPro" id="IPR036047">
    <property type="entry name" value="F-box-like_dom_sf"/>
</dbReference>
<keyword evidence="5" id="KW-1185">Reference proteome</keyword>
<dbReference type="Pfam" id="PF23622">
    <property type="entry name" value="LRR_At1g61320_AtMIF1"/>
    <property type="match status" value="1"/>
</dbReference>
<dbReference type="HOGENOM" id="CLU_003068_5_2_1"/>
<name>K3YGK4_SETIT</name>
<dbReference type="eggNOG" id="ENOG502RYTW">
    <property type="taxonomic scope" value="Eukaryota"/>
</dbReference>
<accession>K3YGK4</accession>
<dbReference type="EnsemblPlants" id="KQL00462">
    <property type="protein sequence ID" value="KQL00462"/>
    <property type="gene ID" value="SETIT_013372mg"/>
</dbReference>
<proteinExistence type="predicted"/>
<dbReference type="InterPro" id="IPR055411">
    <property type="entry name" value="LRR_FXL15/At3g58940/PEG3-like"/>
</dbReference>
<evidence type="ECO:0000259" key="2">
    <source>
        <dbReference type="Pfam" id="PF23622"/>
    </source>
</evidence>
<reference evidence="4" key="2">
    <citation type="submission" date="2018-08" db="UniProtKB">
        <authorList>
            <consortium name="EnsemblPlants"/>
        </authorList>
    </citation>
    <scope>IDENTIFICATION</scope>
    <source>
        <strain evidence="4">Yugu1</strain>
    </source>
</reference>
<evidence type="ECO:0000259" key="3">
    <source>
        <dbReference type="Pfam" id="PF24758"/>
    </source>
</evidence>
<dbReference type="AlphaFoldDB" id="K3YGK4"/>
<dbReference type="InterPro" id="IPR032675">
    <property type="entry name" value="LRR_dom_sf"/>
</dbReference>
<dbReference type="PANTHER" id="PTHR34223">
    <property type="entry name" value="OS11G0201299 PROTEIN"/>
    <property type="match status" value="1"/>
</dbReference>
<dbReference type="OMA" id="NIWVAHA"/>